<gene>
    <name evidence="1" type="ORF">FTUN_2684</name>
</gene>
<dbReference type="KEGG" id="ftj:FTUN_2684"/>
<name>A0A6M5YMI0_9BACT</name>
<reference evidence="2" key="1">
    <citation type="submission" date="2020-05" db="EMBL/GenBank/DDBJ databases">
        <title>Frigoriglobus tundricola gen. nov., sp. nov., a psychrotolerant cellulolytic planctomycete of the family Gemmataceae with two divergent copies of 16S rRNA gene.</title>
        <authorList>
            <person name="Kulichevskaya I.S."/>
            <person name="Ivanova A.A."/>
            <person name="Naumoff D.G."/>
            <person name="Beletsky A.V."/>
            <person name="Rijpstra W.I.C."/>
            <person name="Sinninghe Damste J.S."/>
            <person name="Mardanov A.V."/>
            <person name="Ravin N.V."/>
            <person name="Dedysh S.N."/>
        </authorList>
    </citation>
    <scope>NUCLEOTIDE SEQUENCE [LARGE SCALE GENOMIC DNA]</scope>
    <source>
        <strain evidence="2">PL17</strain>
    </source>
</reference>
<proteinExistence type="predicted"/>
<dbReference type="EMBL" id="CP053452">
    <property type="protein sequence ID" value="QJW95145.1"/>
    <property type="molecule type" value="Genomic_DNA"/>
</dbReference>
<dbReference type="RefSeq" id="WP_171471000.1">
    <property type="nucleotide sequence ID" value="NZ_CP053452.2"/>
</dbReference>
<organism evidence="1 2">
    <name type="scientific">Frigoriglobus tundricola</name>
    <dbReference type="NCBI Taxonomy" id="2774151"/>
    <lineage>
        <taxon>Bacteria</taxon>
        <taxon>Pseudomonadati</taxon>
        <taxon>Planctomycetota</taxon>
        <taxon>Planctomycetia</taxon>
        <taxon>Gemmatales</taxon>
        <taxon>Gemmataceae</taxon>
        <taxon>Frigoriglobus</taxon>
    </lineage>
</organism>
<dbReference type="Proteomes" id="UP000503447">
    <property type="component" value="Chromosome"/>
</dbReference>
<keyword evidence="2" id="KW-1185">Reference proteome</keyword>
<evidence type="ECO:0000313" key="1">
    <source>
        <dbReference type="EMBL" id="QJW95145.1"/>
    </source>
</evidence>
<dbReference type="Pfam" id="PF12669">
    <property type="entry name" value="FeoB_associated"/>
    <property type="match status" value="1"/>
</dbReference>
<protein>
    <recommendedName>
        <fullName evidence="3">FeoB-associated Cys-rich membrane protein</fullName>
    </recommendedName>
</protein>
<dbReference type="AlphaFoldDB" id="A0A6M5YMI0"/>
<evidence type="ECO:0008006" key="3">
    <source>
        <dbReference type="Google" id="ProtNLM"/>
    </source>
</evidence>
<sequence length="62" mass="6287">MSVALQLVLVAVIVAGAAGYVVRASWKTWFGRSKSGCGSGCGKCAAPAPEPVVTGRRPLPMA</sequence>
<accession>A0A6M5YMI0</accession>
<evidence type="ECO:0000313" key="2">
    <source>
        <dbReference type="Proteomes" id="UP000503447"/>
    </source>
</evidence>